<keyword evidence="2" id="KW-1185">Reference proteome</keyword>
<gene>
    <name evidence="1" type="primary">RvY_11248-1</name>
    <name evidence="1" type="synonym">RvY_11248.1</name>
    <name evidence="1" type="ORF">RvY_11248</name>
</gene>
<reference evidence="1 2" key="1">
    <citation type="journal article" date="2016" name="Nat. Commun.">
        <title>Extremotolerant tardigrade genome and improved radiotolerance of human cultured cells by tardigrade-unique protein.</title>
        <authorList>
            <person name="Hashimoto T."/>
            <person name="Horikawa D.D."/>
            <person name="Saito Y."/>
            <person name="Kuwahara H."/>
            <person name="Kozuka-Hata H."/>
            <person name="Shin-I T."/>
            <person name="Minakuchi Y."/>
            <person name="Ohishi K."/>
            <person name="Motoyama A."/>
            <person name="Aizu T."/>
            <person name="Enomoto A."/>
            <person name="Kondo K."/>
            <person name="Tanaka S."/>
            <person name="Hara Y."/>
            <person name="Koshikawa S."/>
            <person name="Sagara H."/>
            <person name="Miura T."/>
            <person name="Yokobori S."/>
            <person name="Miyagawa K."/>
            <person name="Suzuki Y."/>
            <person name="Kubo T."/>
            <person name="Oyama M."/>
            <person name="Kohara Y."/>
            <person name="Fujiyama A."/>
            <person name="Arakawa K."/>
            <person name="Katayama T."/>
            <person name="Toyoda A."/>
            <person name="Kunieda T."/>
        </authorList>
    </citation>
    <scope>NUCLEOTIDE SEQUENCE [LARGE SCALE GENOMIC DNA]</scope>
    <source>
        <strain evidence="1 2">YOKOZUNA-1</strain>
    </source>
</reference>
<dbReference type="Proteomes" id="UP000186922">
    <property type="component" value="Unassembled WGS sequence"/>
</dbReference>
<dbReference type="EMBL" id="BDGG01000006">
    <property type="protein sequence ID" value="GAV00394.1"/>
    <property type="molecule type" value="Genomic_DNA"/>
</dbReference>
<accession>A0A1D1VN90</accession>
<organism evidence="1 2">
    <name type="scientific">Ramazzottius varieornatus</name>
    <name type="common">Water bear</name>
    <name type="synonym">Tardigrade</name>
    <dbReference type="NCBI Taxonomy" id="947166"/>
    <lineage>
        <taxon>Eukaryota</taxon>
        <taxon>Metazoa</taxon>
        <taxon>Ecdysozoa</taxon>
        <taxon>Tardigrada</taxon>
        <taxon>Eutardigrada</taxon>
        <taxon>Parachela</taxon>
        <taxon>Hypsibioidea</taxon>
        <taxon>Ramazzottiidae</taxon>
        <taxon>Ramazzottius</taxon>
    </lineage>
</organism>
<evidence type="ECO:0000313" key="1">
    <source>
        <dbReference type="EMBL" id="GAV00394.1"/>
    </source>
</evidence>
<proteinExistence type="predicted"/>
<comment type="caution">
    <text evidence="1">The sequence shown here is derived from an EMBL/GenBank/DDBJ whole genome shotgun (WGS) entry which is preliminary data.</text>
</comment>
<sequence length="116" mass="13412">MVLHLHAGWDLRLIDFEESEEAPLGFDKFLMEDLSAVLMDKQLRIKCIQELCRKSRQNMSDSFFISSAGKFDSQYGRWRIRTTLPSNVQSLTRIGRINLNASHQVASGTSYNQRFI</sequence>
<protein>
    <submittedName>
        <fullName evidence="1">Uncharacterized protein</fullName>
    </submittedName>
</protein>
<dbReference type="AlphaFoldDB" id="A0A1D1VN90"/>
<evidence type="ECO:0000313" key="2">
    <source>
        <dbReference type="Proteomes" id="UP000186922"/>
    </source>
</evidence>
<name>A0A1D1VN90_RAMVA</name>